<feature type="compositionally biased region" description="Basic and acidic residues" evidence="1">
    <location>
        <begin position="442"/>
        <end position="451"/>
    </location>
</feature>
<feature type="compositionally biased region" description="Basic and acidic residues" evidence="1">
    <location>
        <begin position="350"/>
        <end position="364"/>
    </location>
</feature>
<proteinExistence type="predicted"/>
<feature type="compositionally biased region" description="Basic residues" evidence="1">
    <location>
        <begin position="306"/>
        <end position="345"/>
    </location>
</feature>
<feature type="region of interest" description="Disordered" evidence="1">
    <location>
        <begin position="304"/>
        <end position="470"/>
    </location>
</feature>
<accession>A0A9P1DEU7</accession>
<sequence>MSSTKSTMSDEMPADDVLQDALWAASARLPMSLPLEETSTVPDDATLRAFLRSHIPVKPLPRPLPEPRAKVAPESSVASSNTVQATAVPPDGAAPETSESVQVKPLPRPLPQRRATVAPESCVASSNTVEATAVPSDGGAPATSASVQDWGTAESADAYLERTLPELTSMLREALGSQAATSSAIFSRRTGVLRSAGVVTTETEWLHVPADEAPEPHPAQRKKQRCEEPGYDREEWYETGWFDSRRECERVVYDVKRQPSQAAMEKRQDWWRKRQAAKGGKKKAAFMPSNVAWRFLIASAEYTNSKPKKKEMPKKQGRKANAKKIIQKKQKKGAPRTMKVFKKPSGKNVPKKDVPDDPPKTPERRTRKTQRITADNRFGTMTVIRPNDGHPSSACHRIQSQNGAETGQRRGRDGADTGQTRGRHGADTGQTGADTGQTRGRHGADRGRHGADTGQTRCRPGQSNACSPSQSLRAAQDIHHHPLATMADQPQALVASEAPEGFVTCDRCSLPVAESEMAAKRNEHTKQVECKSCRSLLSLLKYHVSPTEVFSKMSKDEVTGFFQRALEERKQNGGILKYEVVRSNLLKHFQKRITDVAKRSAGGTYQPLSWWSQNGYDPVAVQEKGFAMTCPVFGTVYRVDLVTIKQTHAEEEAESQMVELEQRVSHKRTTTEHAGSNGAKRVKGRGKGKGKEDAPMIEEPSAQALADDGVLQTIVDLECASDDDVQIVLPKASRGNADKQAQRKREQELKKEHKTVSMLAGKALPALQPVSNRLENLVKALEPKKEELPEMTVRLMHENKLRLEKMVHSFQQIMLKVGQNAAVNFTDVTFTCKKNGEAGVTVAITSEKELQSEIKSLQECCKALQIAKKNLGK</sequence>
<reference evidence="3 4" key="2">
    <citation type="submission" date="2024-05" db="EMBL/GenBank/DDBJ databases">
        <authorList>
            <person name="Chen Y."/>
            <person name="Shah S."/>
            <person name="Dougan E. K."/>
            <person name="Thang M."/>
            <person name="Chan C."/>
        </authorList>
    </citation>
    <scope>NUCLEOTIDE SEQUENCE [LARGE SCALE GENOMIC DNA]</scope>
</reference>
<reference evidence="2" key="1">
    <citation type="submission" date="2022-10" db="EMBL/GenBank/DDBJ databases">
        <authorList>
            <person name="Chen Y."/>
            <person name="Dougan E. K."/>
            <person name="Chan C."/>
            <person name="Rhodes N."/>
            <person name="Thang M."/>
        </authorList>
    </citation>
    <scope>NUCLEOTIDE SEQUENCE</scope>
</reference>
<feature type="region of interest" description="Disordered" evidence="1">
    <location>
        <begin position="54"/>
        <end position="108"/>
    </location>
</feature>
<feature type="compositionally biased region" description="Polar residues" evidence="1">
    <location>
        <begin position="453"/>
        <end position="470"/>
    </location>
</feature>
<feature type="compositionally biased region" description="Basic and acidic residues" evidence="1">
    <location>
        <begin position="736"/>
        <end position="752"/>
    </location>
</feature>
<feature type="compositionally biased region" description="Polar residues" evidence="1">
    <location>
        <begin position="76"/>
        <end position="85"/>
    </location>
</feature>
<dbReference type="EMBL" id="CAMXCT010004290">
    <property type="protein sequence ID" value="CAI4008467.1"/>
    <property type="molecule type" value="Genomic_DNA"/>
</dbReference>
<evidence type="ECO:0000256" key="1">
    <source>
        <dbReference type="SAM" id="MobiDB-lite"/>
    </source>
</evidence>
<feature type="compositionally biased region" description="Low complexity" evidence="1">
    <location>
        <begin position="427"/>
        <end position="438"/>
    </location>
</feature>
<name>A0A9P1DEU7_9DINO</name>
<gene>
    <name evidence="2" type="ORF">C1SCF055_LOCUS33910</name>
</gene>
<feature type="region of interest" description="Disordered" evidence="1">
    <location>
        <begin position="665"/>
        <end position="694"/>
    </location>
</feature>
<evidence type="ECO:0000313" key="4">
    <source>
        <dbReference type="Proteomes" id="UP001152797"/>
    </source>
</evidence>
<comment type="caution">
    <text evidence="2">The sequence shown here is derived from an EMBL/GenBank/DDBJ whole genome shotgun (WGS) entry which is preliminary data.</text>
</comment>
<evidence type="ECO:0000313" key="2">
    <source>
        <dbReference type="EMBL" id="CAI4008467.1"/>
    </source>
</evidence>
<keyword evidence="4" id="KW-1185">Reference proteome</keyword>
<protein>
    <submittedName>
        <fullName evidence="2">Uncharacterized protein</fullName>
    </submittedName>
</protein>
<organism evidence="2">
    <name type="scientific">Cladocopium goreaui</name>
    <dbReference type="NCBI Taxonomy" id="2562237"/>
    <lineage>
        <taxon>Eukaryota</taxon>
        <taxon>Sar</taxon>
        <taxon>Alveolata</taxon>
        <taxon>Dinophyceae</taxon>
        <taxon>Suessiales</taxon>
        <taxon>Symbiodiniaceae</taxon>
        <taxon>Cladocopium</taxon>
    </lineage>
</organism>
<feature type="region of interest" description="Disordered" evidence="1">
    <location>
        <begin position="731"/>
        <end position="752"/>
    </location>
</feature>
<dbReference type="Proteomes" id="UP001152797">
    <property type="component" value="Unassembled WGS sequence"/>
</dbReference>
<dbReference type="EMBL" id="CAMXCT020004290">
    <property type="protein sequence ID" value="CAL1161842.1"/>
    <property type="molecule type" value="Genomic_DNA"/>
</dbReference>
<dbReference type="AlphaFoldDB" id="A0A9P1DEU7"/>
<evidence type="ECO:0000313" key="3">
    <source>
        <dbReference type="EMBL" id="CAL4795779.1"/>
    </source>
</evidence>
<dbReference type="EMBL" id="CAMXCT030004290">
    <property type="protein sequence ID" value="CAL4795779.1"/>
    <property type="molecule type" value="Genomic_DNA"/>
</dbReference>